<dbReference type="SMART" id="SM00388">
    <property type="entry name" value="HisKA"/>
    <property type="match status" value="1"/>
</dbReference>
<evidence type="ECO:0000259" key="12">
    <source>
        <dbReference type="PROSITE" id="PS50109"/>
    </source>
</evidence>
<dbReference type="InterPro" id="IPR005467">
    <property type="entry name" value="His_kinase_dom"/>
</dbReference>
<comment type="catalytic activity">
    <reaction evidence="1">
        <text>ATP + protein L-histidine = ADP + protein N-phospho-L-histidine.</text>
        <dbReference type="EC" id="2.7.13.3"/>
    </reaction>
</comment>
<dbReference type="Pfam" id="PF00512">
    <property type="entry name" value="HisKA"/>
    <property type="match status" value="1"/>
</dbReference>
<dbReference type="GeneID" id="80803153"/>
<dbReference type="InterPro" id="IPR004358">
    <property type="entry name" value="Sig_transdc_His_kin-like_C"/>
</dbReference>
<evidence type="ECO:0000256" key="6">
    <source>
        <dbReference type="ARBA" id="ARBA00022692"/>
    </source>
</evidence>
<comment type="subcellular location">
    <subcellularLocation>
        <location evidence="2">Membrane</location>
    </subcellularLocation>
</comment>
<dbReference type="GO" id="GO:0016020">
    <property type="term" value="C:membrane"/>
    <property type="evidence" value="ECO:0007669"/>
    <property type="project" value="UniProtKB-SubCell"/>
</dbReference>
<dbReference type="Gene3D" id="1.10.287.130">
    <property type="match status" value="1"/>
</dbReference>
<keyword evidence="5" id="KW-0808">Transferase</keyword>
<organism evidence="14 15">
    <name type="scientific">Comamonas terrigena</name>
    <dbReference type="NCBI Taxonomy" id="32013"/>
    <lineage>
        <taxon>Bacteria</taxon>
        <taxon>Pseudomonadati</taxon>
        <taxon>Pseudomonadota</taxon>
        <taxon>Betaproteobacteria</taxon>
        <taxon>Burkholderiales</taxon>
        <taxon>Comamonadaceae</taxon>
        <taxon>Comamonas</taxon>
    </lineage>
</organism>
<protein>
    <recommendedName>
        <fullName evidence="3">histidine kinase</fullName>
        <ecNumber evidence="3">2.7.13.3</ecNumber>
    </recommendedName>
</protein>
<dbReference type="Pfam" id="PF08521">
    <property type="entry name" value="2CSK_N"/>
    <property type="match status" value="1"/>
</dbReference>
<feature type="domain" description="Histidine kinase" evidence="12">
    <location>
        <begin position="241"/>
        <end position="477"/>
    </location>
</feature>
<keyword evidence="10 11" id="KW-0472">Membrane</keyword>
<name>A0A2A7UZT9_COMTR</name>
<evidence type="ECO:0000256" key="9">
    <source>
        <dbReference type="ARBA" id="ARBA00023012"/>
    </source>
</evidence>
<evidence type="ECO:0000259" key="13">
    <source>
        <dbReference type="PROSITE" id="PS50885"/>
    </source>
</evidence>
<reference evidence="15" key="1">
    <citation type="submission" date="2017-09" db="EMBL/GenBank/DDBJ databases">
        <title>FDA dAtabase for Regulatory Grade micrObial Sequences (FDA-ARGOS): Supporting development and validation of Infectious Disease Dx tests.</title>
        <authorList>
            <person name="Minogue T."/>
            <person name="Wolcott M."/>
            <person name="Wasieloski L."/>
            <person name="Aguilar W."/>
            <person name="Moore D."/>
            <person name="Tallon L."/>
            <person name="Sadzewicz L."/>
            <person name="Ott S."/>
            <person name="Zhao X."/>
            <person name="Nagaraj S."/>
            <person name="Vavikolanu K."/>
            <person name="Aluvathingal J."/>
            <person name="Nadendla S."/>
            <person name="Sichtig H."/>
        </authorList>
    </citation>
    <scope>NUCLEOTIDE SEQUENCE [LARGE SCALE GENOMIC DNA]</scope>
    <source>
        <strain evidence="15">FDAARGOS_394</strain>
    </source>
</reference>
<dbReference type="SMART" id="SM00387">
    <property type="entry name" value="HATPase_c"/>
    <property type="match status" value="1"/>
</dbReference>
<dbReference type="Proteomes" id="UP000220246">
    <property type="component" value="Unassembled WGS sequence"/>
</dbReference>
<dbReference type="AlphaFoldDB" id="A0A2A7UZT9"/>
<dbReference type="PANTHER" id="PTHR45436:SF5">
    <property type="entry name" value="SENSOR HISTIDINE KINASE TRCS"/>
    <property type="match status" value="1"/>
</dbReference>
<dbReference type="SUPFAM" id="SSF47384">
    <property type="entry name" value="Homodimeric domain of signal transducing histidine kinase"/>
    <property type="match status" value="1"/>
</dbReference>
<dbReference type="STRING" id="1219032.GCA_001515545_03589"/>
<proteinExistence type="predicted"/>
<evidence type="ECO:0000256" key="2">
    <source>
        <dbReference type="ARBA" id="ARBA00004370"/>
    </source>
</evidence>
<evidence type="ECO:0000313" key="14">
    <source>
        <dbReference type="EMBL" id="PEH90767.1"/>
    </source>
</evidence>
<dbReference type="InterPro" id="IPR003660">
    <property type="entry name" value="HAMP_dom"/>
</dbReference>
<dbReference type="InterPro" id="IPR003661">
    <property type="entry name" value="HisK_dim/P_dom"/>
</dbReference>
<feature type="domain" description="HAMP" evidence="13">
    <location>
        <begin position="181"/>
        <end position="233"/>
    </location>
</feature>
<dbReference type="InterPro" id="IPR013727">
    <property type="entry name" value="2CSK_N"/>
</dbReference>
<evidence type="ECO:0000256" key="8">
    <source>
        <dbReference type="ARBA" id="ARBA00022989"/>
    </source>
</evidence>
<dbReference type="InterPro" id="IPR036890">
    <property type="entry name" value="HATPase_C_sf"/>
</dbReference>
<dbReference type="OrthoDB" id="8554694at2"/>
<dbReference type="InterPro" id="IPR003594">
    <property type="entry name" value="HATPase_dom"/>
</dbReference>
<evidence type="ECO:0000256" key="5">
    <source>
        <dbReference type="ARBA" id="ARBA00022679"/>
    </source>
</evidence>
<dbReference type="CDD" id="cd00082">
    <property type="entry name" value="HisKA"/>
    <property type="match status" value="1"/>
</dbReference>
<dbReference type="EC" id="2.7.13.3" evidence="3"/>
<evidence type="ECO:0000256" key="1">
    <source>
        <dbReference type="ARBA" id="ARBA00000085"/>
    </source>
</evidence>
<dbReference type="InterPro" id="IPR036097">
    <property type="entry name" value="HisK_dim/P_sf"/>
</dbReference>
<dbReference type="PRINTS" id="PR00344">
    <property type="entry name" value="BCTRLSENSOR"/>
</dbReference>
<evidence type="ECO:0000256" key="7">
    <source>
        <dbReference type="ARBA" id="ARBA00022777"/>
    </source>
</evidence>
<evidence type="ECO:0000256" key="10">
    <source>
        <dbReference type="ARBA" id="ARBA00023136"/>
    </source>
</evidence>
<keyword evidence="15" id="KW-1185">Reference proteome</keyword>
<feature type="transmembrane region" description="Helical" evidence="11">
    <location>
        <begin position="157"/>
        <end position="178"/>
    </location>
</feature>
<keyword evidence="8 11" id="KW-1133">Transmembrane helix</keyword>
<keyword evidence="7 14" id="KW-0418">Kinase</keyword>
<dbReference type="PANTHER" id="PTHR45436">
    <property type="entry name" value="SENSOR HISTIDINE KINASE YKOH"/>
    <property type="match status" value="1"/>
</dbReference>
<sequence>MTTTLRNRLLLLLVLPVCVLAVAGSWWGYRSAETAAGQHDQRLLRLLPQLADSVMAPAIGKDMEPLMALSPSIDDFVRNRSGITGFAVADLDGHVLAGDPWISVVVPTTPAAEFHSQEFGGITYRVAVQRSMTAGAGEMVVALADGSDVRQQWRHQLLTHVLLPNMLLVVVAALLIYWSVRKAFKPLLDLAQAVESRSPRDLSPIDETTSPKEVRPLVQSLNRLFGLVQAQSETQRRFVADAAHQLRTPLAALQAQVEAWALMAAQVERLGPASAGAEADQSQSGLFLQTEQIEKLRNATRRTSQLAHQLLALSRADARHVQSQAHERVDLKELCENLLEAFWDSAAAKQIDLGLEVEAVYISGQAWLLRELLSNLVDNAIKYTPSGGQVTLRCGRRRLGGRQPQAFLQVEDDGPGVPLGETGRILERFYRLPGSVGEGSGLGLAIAHEIAQGHHAALRLTPGAGQQGLQVTLVFPE</sequence>
<dbReference type="EMBL" id="PDEA01000001">
    <property type="protein sequence ID" value="PEH90767.1"/>
    <property type="molecule type" value="Genomic_DNA"/>
</dbReference>
<dbReference type="PROSITE" id="PS50109">
    <property type="entry name" value="HIS_KIN"/>
    <property type="match status" value="1"/>
</dbReference>
<gene>
    <name evidence="14" type="ORF">CRM82_00200</name>
</gene>
<dbReference type="RefSeq" id="WP_066541523.1">
    <property type="nucleotide sequence ID" value="NZ_DALZQJ010000012.1"/>
</dbReference>
<dbReference type="SUPFAM" id="SSF55874">
    <property type="entry name" value="ATPase domain of HSP90 chaperone/DNA topoisomerase II/histidine kinase"/>
    <property type="match status" value="1"/>
</dbReference>
<evidence type="ECO:0000256" key="11">
    <source>
        <dbReference type="SAM" id="Phobius"/>
    </source>
</evidence>
<keyword evidence="9" id="KW-0902">Two-component regulatory system</keyword>
<dbReference type="InterPro" id="IPR050428">
    <property type="entry name" value="TCS_sensor_his_kinase"/>
</dbReference>
<accession>A0A2A7UZT9</accession>
<evidence type="ECO:0000256" key="3">
    <source>
        <dbReference type="ARBA" id="ARBA00012438"/>
    </source>
</evidence>
<evidence type="ECO:0000313" key="15">
    <source>
        <dbReference type="Proteomes" id="UP000220246"/>
    </source>
</evidence>
<evidence type="ECO:0000256" key="4">
    <source>
        <dbReference type="ARBA" id="ARBA00022553"/>
    </source>
</evidence>
<keyword evidence="6 11" id="KW-0812">Transmembrane</keyword>
<comment type="caution">
    <text evidence="14">The sequence shown here is derived from an EMBL/GenBank/DDBJ whole genome shotgun (WGS) entry which is preliminary data.</text>
</comment>
<keyword evidence="4" id="KW-0597">Phosphoprotein</keyword>
<dbReference type="Pfam" id="PF02518">
    <property type="entry name" value="HATPase_c"/>
    <property type="match status" value="1"/>
</dbReference>
<dbReference type="GO" id="GO:0000155">
    <property type="term" value="F:phosphorelay sensor kinase activity"/>
    <property type="evidence" value="ECO:0007669"/>
    <property type="project" value="InterPro"/>
</dbReference>
<dbReference type="Gene3D" id="3.30.565.10">
    <property type="entry name" value="Histidine kinase-like ATPase, C-terminal domain"/>
    <property type="match status" value="1"/>
</dbReference>
<dbReference type="PROSITE" id="PS50885">
    <property type="entry name" value="HAMP"/>
    <property type="match status" value="1"/>
</dbReference>